<proteinExistence type="predicted"/>
<evidence type="ECO:0000256" key="1">
    <source>
        <dbReference type="SAM" id="MobiDB-lite"/>
    </source>
</evidence>
<sequence>MDRQQYTDDDPFEADQSHPVERYRDDPQSDDEETLLPPSASDSLRQVGMEDPGIPARPSLKSRVRSSIPPSVVRYWNATVIWVQGPQPPRIYKINPIFPAIQHAPLKLMDRYAPKRAQRVWLLIFFWIAWLLTFSLVQWKSSFASEIPGYGSPGRLSCGARYWEDRNGCGINGDTCRPFANATFAFRCPANCARSQVFTPHAVGDQEIVYRNLVIGGPSDTSQPIESSAYRGDSFICGAAIHAGFVNDKEGGCGVLELVGEQDGYPSTKAHRIESIGFDSYFPHSFRFKAGTQQQCKDMRWPVMIISVFFTVALALFTASPAVFFWSTFVILFATTGLATDPPNFANYYSLLSTAVGRFLPGAFCMAVMYRYAVRRTLTDLTAQIEKTIFWVGAAWVGALNNYTFDHIPIQRLTPHDLKAQPGAIPALIIVVLSIFFIAVGQAWCFRIEGRLPRYLALYGLMGGTLLLLVAVPKMNVRIHHYILGLLFLPGTSFQTRPSLIYQGLLVGLFVNGIARWGFDSLLQTPGELFRDVNLGSLLPVIAPPVVGVLGNNITFKLGPLPKDPDHGRTYEGISVLVNDVERIRTYSDAYEQDSWTNGTKYWTWDRYKEDLPEYFRFAYMTGSETADYTKAGTWLANGTWIEPEEGPS</sequence>
<gene>
    <name evidence="4" type="ORF">B9Z65_1802</name>
</gene>
<evidence type="ECO:0000313" key="4">
    <source>
        <dbReference type="EMBL" id="PSK36619.1"/>
    </source>
</evidence>
<keyword evidence="2" id="KW-0472">Membrane</keyword>
<dbReference type="SUPFAM" id="SSF69848">
    <property type="entry name" value="LCCL domain"/>
    <property type="match status" value="1"/>
</dbReference>
<organism evidence="4 5">
    <name type="scientific">Elsinoe australis</name>
    <dbReference type="NCBI Taxonomy" id="40998"/>
    <lineage>
        <taxon>Eukaryota</taxon>
        <taxon>Fungi</taxon>
        <taxon>Dikarya</taxon>
        <taxon>Ascomycota</taxon>
        <taxon>Pezizomycotina</taxon>
        <taxon>Dothideomycetes</taxon>
        <taxon>Dothideomycetidae</taxon>
        <taxon>Myriangiales</taxon>
        <taxon>Elsinoaceae</taxon>
        <taxon>Elsinoe</taxon>
    </lineage>
</organism>
<accession>A0A2P7YKX2</accession>
<evidence type="ECO:0000259" key="3">
    <source>
        <dbReference type="PROSITE" id="PS50820"/>
    </source>
</evidence>
<feature type="transmembrane region" description="Helical" evidence="2">
    <location>
        <begin position="346"/>
        <end position="368"/>
    </location>
</feature>
<keyword evidence="2" id="KW-0812">Transmembrane</keyword>
<dbReference type="Proteomes" id="UP000243723">
    <property type="component" value="Unassembled WGS sequence"/>
</dbReference>
<name>A0A2P7YKX2_9PEZI</name>
<dbReference type="InterPro" id="IPR051957">
    <property type="entry name" value="CRISP-LCCL_domain"/>
</dbReference>
<feature type="transmembrane region" description="Helical" evidence="2">
    <location>
        <begin position="456"/>
        <end position="472"/>
    </location>
</feature>
<feature type="compositionally biased region" description="Basic and acidic residues" evidence="1">
    <location>
        <begin position="15"/>
        <end position="27"/>
    </location>
</feature>
<dbReference type="InterPro" id="IPR004043">
    <property type="entry name" value="LCCL"/>
</dbReference>
<reference evidence="4 5" key="1">
    <citation type="submission" date="2017-05" db="EMBL/GenBank/DDBJ databases">
        <title>Draft genome sequence of Elsinoe australis.</title>
        <authorList>
            <person name="Cheng Q."/>
        </authorList>
    </citation>
    <scope>NUCLEOTIDE SEQUENCE [LARGE SCALE GENOMIC DNA]</scope>
    <source>
        <strain evidence="4 5">NL1</strain>
    </source>
</reference>
<feature type="transmembrane region" description="Helical" evidence="2">
    <location>
        <begin position="323"/>
        <end position="340"/>
    </location>
</feature>
<dbReference type="AlphaFoldDB" id="A0A2P7YKX2"/>
<evidence type="ECO:0000256" key="2">
    <source>
        <dbReference type="SAM" id="Phobius"/>
    </source>
</evidence>
<evidence type="ECO:0000313" key="5">
    <source>
        <dbReference type="Proteomes" id="UP000243723"/>
    </source>
</evidence>
<dbReference type="InterPro" id="IPR036609">
    <property type="entry name" value="LCCL_sf"/>
</dbReference>
<keyword evidence="5" id="KW-1185">Reference proteome</keyword>
<feature type="transmembrane region" description="Helical" evidence="2">
    <location>
        <begin position="299"/>
        <end position="316"/>
    </location>
</feature>
<protein>
    <recommendedName>
        <fullName evidence="3">LCCL domain-containing protein</fullName>
    </recommendedName>
</protein>
<feature type="transmembrane region" description="Helical" evidence="2">
    <location>
        <begin position="425"/>
        <end position="444"/>
    </location>
</feature>
<dbReference type="PANTHER" id="PTHR31331:SF8">
    <property type="entry name" value="LCCL DOMAIN PROTEIN (AFU_ORTHOLOGUE AFUA_5G02970)"/>
    <property type="match status" value="1"/>
</dbReference>
<dbReference type="STRING" id="40998.A0A2P7YKX2"/>
<dbReference type="PROSITE" id="PS50820">
    <property type="entry name" value="LCCL"/>
    <property type="match status" value="1"/>
</dbReference>
<dbReference type="PANTHER" id="PTHR31331">
    <property type="entry name" value="LCCL DOMAIN PROTEIN (AFU_ORTHOLOGUE AFUA_5G08630)"/>
    <property type="match status" value="1"/>
</dbReference>
<dbReference type="Gene3D" id="2.170.130.20">
    <property type="entry name" value="LCCL-like domain"/>
    <property type="match status" value="1"/>
</dbReference>
<feature type="region of interest" description="Disordered" evidence="1">
    <location>
        <begin position="1"/>
        <end position="62"/>
    </location>
</feature>
<dbReference type="Pfam" id="PF03815">
    <property type="entry name" value="LCCL"/>
    <property type="match status" value="1"/>
</dbReference>
<feature type="transmembrane region" description="Helical" evidence="2">
    <location>
        <begin position="120"/>
        <end position="139"/>
    </location>
</feature>
<dbReference type="OrthoDB" id="441660at2759"/>
<dbReference type="EMBL" id="NHZQ01000419">
    <property type="protein sequence ID" value="PSK36619.1"/>
    <property type="molecule type" value="Genomic_DNA"/>
</dbReference>
<feature type="transmembrane region" description="Helical" evidence="2">
    <location>
        <begin position="388"/>
        <end position="405"/>
    </location>
</feature>
<comment type="caution">
    <text evidence="4">The sequence shown here is derived from an EMBL/GenBank/DDBJ whole genome shotgun (WGS) entry which is preliminary data.</text>
</comment>
<feature type="domain" description="LCCL" evidence="3">
    <location>
        <begin position="152"/>
        <end position="276"/>
    </location>
</feature>
<keyword evidence="2" id="KW-1133">Transmembrane helix</keyword>